<dbReference type="NCBIfam" id="TIGR00254">
    <property type="entry name" value="GGDEF"/>
    <property type="match status" value="1"/>
</dbReference>
<dbReference type="SMART" id="SM00267">
    <property type="entry name" value="GGDEF"/>
    <property type="match status" value="1"/>
</dbReference>
<feature type="transmembrane region" description="Helical" evidence="4">
    <location>
        <begin position="92"/>
        <end position="114"/>
    </location>
</feature>
<keyword evidence="4" id="KW-0812">Transmembrane</keyword>
<evidence type="ECO:0000256" key="1">
    <source>
        <dbReference type="ARBA" id="ARBA00012528"/>
    </source>
</evidence>
<comment type="catalytic activity">
    <reaction evidence="2">
        <text>2 GTP = 3',3'-c-di-GMP + 2 diphosphate</text>
        <dbReference type="Rhea" id="RHEA:24898"/>
        <dbReference type="ChEBI" id="CHEBI:33019"/>
        <dbReference type="ChEBI" id="CHEBI:37565"/>
        <dbReference type="ChEBI" id="CHEBI:58805"/>
        <dbReference type="EC" id="2.7.7.65"/>
    </reaction>
</comment>
<feature type="region of interest" description="Disordered" evidence="3">
    <location>
        <begin position="386"/>
        <end position="411"/>
    </location>
</feature>
<reference evidence="6 7" key="1">
    <citation type="submission" date="2020-12" db="EMBL/GenBank/DDBJ databases">
        <title>FDA dAtabase for Regulatory Grade micrObial Sequences (FDA-ARGOS): Supporting development and validation of Infectious Disease Dx tests.</title>
        <authorList>
            <person name="Sproer C."/>
            <person name="Gronow S."/>
            <person name="Severitt S."/>
            <person name="Schroder I."/>
            <person name="Tallon L."/>
            <person name="Sadzewicz L."/>
            <person name="Zhao X."/>
            <person name="Boylan J."/>
            <person name="Ott S."/>
            <person name="Bowen H."/>
            <person name="Vavikolanu K."/>
            <person name="Mehta A."/>
            <person name="Aluvathingal J."/>
            <person name="Nadendla S."/>
            <person name="Lowell S."/>
            <person name="Myers T."/>
            <person name="Yan Y."/>
            <person name="Sichtig H."/>
        </authorList>
    </citation>
    <scope>NUCLEOTIDE SEQUENCE [LARGE SCALE GENOMIC DNA]</scope>
    <source>
        <strain evidence="6 7">FDAARGOS_909</strain>
    </source>
</reference>
<dbReference type="Proteomes" id="UP000594778">
    <property type="component" value="Chromosome"/>
</dbReference>
<dbReference type="Pfam" id="PF00990">
    <property type="entry name" value="GGDEF"/>
    <property type="match status" value="1"/>
</dbReference>
<dbReference type="PANTHER" id="PTHR45138:SF9">
    <property type="entry name" value="DIGUANYLATE CYCLASE DGCM-RELATED"/>
    <property type="match status" value="1"/>
</dbReference>
<dbReference type="FunFam" id="3.30.70.270:FF:000001">
    <property type="entry name" value="Diguanylate cyclase domain protein"/>
    <property type="match status" value="1"/>
</dbReference>
<dbReference type="CDD" id="cd01949">
    <property type="entry name" value="GGDEF"/>
    <property type="match status" value="1"/>
</dbReference>
<evidence type="ECO:0000256" key="4">
    <source>
        <dbReference type="SAM" id="Phobius"/>
    </source>
</evidence>
<evidence type="ECO:0000313" key="7">
    <source>
        <dbReference type="Proteomes" id="UP000594778"/>
    </source>
</evidence>
<dbReference type="PROSITE" id="PS50887">
    <property type="entry name" value="GGDEF"/>
    <property type="match status" value="1"/>
</dbReference>
<feature type="transmembrane region" description="Helical" evidence="4">
    <location>
        <begin position="60"/>
        <end position="80"/>
    </location>
</feature>
<dbReference type="AlphaFoldDB" id="A0A7T2S5M0"/>
<feature type="transmembrane region" description="Helical" evidence="4">
    <location>
        <begin position="192"/>
        <end position="212"/>
    </location>
</feature>
<keyword evidence="4" id="KW-0472">Membrane</keyword>
<sequence length="411" mass="44856">MVASILVGMLCAHLLCFSVMFLLISQRLHGNRMGMDFFAVGNLLLGSAYVLQLIEGSPDWSVMSVTNHTLTLAAPIAYWLGAMRFFGQQVPLWRPLLAFSVAYCLTQCLVQWSAGPAGRYALLAAMAAVLFLVMALTALYGVRTFAKDLYGEMIFFAILIGGICVLNAMKFLKIVDGGMEALQLDSRFHTFFYVYMCTLATVLPPSIVWLVLRRLTDALRHTAARDPMTHLLNRRGLSEALQLYFNNRSARPACLLLMDVDHFKLINDTHGHQAGDEVICRVADLLRTTARRGDLTGRIGGEEFVAVCLETDGDGVMQLAERLRAGIESQAIRIAGAGPVLRCTVTIGISPPFHGTHGLEDALRQADAALYRGKAAGRNRVEWAVEPGSPAPSDSGTADCLQTLPAAQPMH</sequence>
<evidence type="ECO:0000256" key="2">
    <source>
        <dbReference type="ARBA" id="ARBA00034247"/>
    </source>
</evidence>
<dbReference type="GO" id="GO:0043709">
    <property type="term" value="P:cell adhesion involved in single-species biofilm formation"/>
    <property type="evidence" value="ECO:0007669"/>
    <property type="project" value="TreeGrafter"/>
</dbReference>
<dbReference type="PANTHER" id="PTHR45138">
    <property type="entry name" value="REGULATORY COMPONENTS OF SENSORY TRANSDUCTION SYSTEM"/>
    <property type="match status" value="1"/>
</dbReference>
<feature type="transmembrane region" description="Helical" evidence="4">
    <location>
        <begin position="120"/>
        <end position="142"/>
    </location>
</feature>
<gene>
    <name evidence="6" type="ORF">I6G66_04635</name>
</gene>
<feature type="transmembrane region" description="Helical" evidence="4">
    <location>
        <begin position="37"/>
        <end position="54"/>
    </location>
</feature>
<dbReference type="InterPro" id="IPR000160">
    <property type="entry name" value="GGDEF_dom"/>
</dbReference>
<feature type="transmembrane region" description="Helical" evidence="4">
    <location>
        <begin position="6"/>
        <end position="25"/>
    </location>
</feature>
<dbReference type="Gene3D" id="3.30.70.270">
    <property type="match status" value="1"/>
</dbReference>
<dbReference type="EMBL" id="CP065668">
    <property type="protein sequence ID" value="QPS09324.1"/>
    <property type="molecule type" value="Genomic_DNA"/>
</dbReference>
<keyword evidence="4" id="KW-1133">Transmembrane helix</keyword>
<dbReference type="GO" id="GO:0052621">
    <property type="term" value="F:diguanylate cyclase activity"/>
    <property type="evidence" value="ECO:0007669"/>
    <property type="project" value="UniProtKB-EC"/>
</dbReference>
<evidence type="ECO:0000259" key="5">
    <source>
        <dbReference type="PROSITE" id="PS50887"/>
    </source>
</evidence>
<evidence type="ECO:0000313" key="6">
    <source>
        <dbReference type="EMBL" id="QPS09324.1"/>
    </source>
</evidence>
<dbReference type="RefSeq" id="WP_197956285.1">
    <property type="nucleotide sequence ID" value="NZ_CP065668.1"/>
</dbReference>
<name>A0A7T2S5M0_DELAC</name>
<protein>
    <recommendedName>
        <fullName evidence="1">diguanylate cyclase</fullName>
        <ecNumber evidence="1">2.7.7.65</ecNumber>
    </recommendedName>
</protein>
<dbReference type="EC" id="2.7.7.65" evidence="1"/>
<dbReference type="InterPro" id="IPR050469">
    <property type="entry name" value="Diguanylate_Cyclase"/>
</dbReference>
<evidence type="ECO:0000256" key="3">
    <source>
        <dbReference type="SAM" id="MobiDB-lite"/>
    </source>
</evidence>
<dbReference type="GO" id="GO:0005886">
    <property type="term" value="C:plasma membrane"/>
    <property type="evidence" value="ECO:0007669"/>
    <property type="project" value="TreeGrafter"/>
</dbReference>
<organism evidence="6 7">
    <name type="scientific">Delftia acidovorans</name>
    <name type="common">Pseudomonas acidovorans</name>
    <name type="synonym">Comamonas acidovorans</name>
    <dbReference type="NCBI Taxonomy" id="80866"/>
    <lineage>
        <taxon>Bacteria</taxon>
        <taxon>Pseudomonadati</taxon>
        <taxon>Pseudomonadota</taxon>
        <taxon>Betaproteobacteria</taxon>
        <taxon>Burkholderiales</taxon>
        <taxon>Comamonadaceae</taxon>
        <taxon>Delftia</taxon>
    </lineage>
</organism>
<dbReference type="GO" id="GO:1902201">
    <property type="term" value="P:negative regulation of bacterial-type flagellum-dependent cell motility"/>
    <property type="evidence" value="ECO:0007669"/>
    <property type="project" value="TreeGrafter"/>
</dbReference>
<dbReference type="InterPro" id="IPR029787">
    <property type="entry name" value="Nucleotide_cyclase"/>
</dbReference>
<accession>A0A7T2S5M0</accession>
<feature type="transmembrane region" description="Helical" evidence="4">
    <location>
        <begin position="154"/>
        <end position="172"/>
    </location>
</feature>
<proteinExistence type="predicted"/>
<dbReference type="InterPro" id="IPR043128">
    <property type="entry name" value="Rev_trsase/Diguanyl_cyclase"/>
</dbReference>
<feature type="domain" description="GGDEF" evidence="5">
    <location>
        <begin position="251"/>
        <end position="386"/>
    </location>
</feature>
<dbReference type="SUPFAM" id="SSF55073">
    <property type="entry name" value="Nucleotide cyclase"/>
    <property type="match status" value="1"/>
</dbReference>